<accession>G8Y653</accession>
<evidence type="ECO:0000313" key="3">
    <source>
        <dbReference type="Proteomes" id="UP000005222"/>
    </source>
</evidence>
<dbReference type="CDD" id="cd07067">
    <property type="entry name" value="HP_PGM_like"/>
    <property type="match status" value="1"/>
</dbReference>
<dbReference type="InterPro" id="IPR013078">
    <property type="entry name" value="His_Pase_superF_clade-1"/>
</dbReference>
<dbReference type="eggNOG" id="KOG4754">
    <property type="taxonomic scope" value="Eukaryota"/>
</dbReference>
<evidence type="ECO:0000313" key="2">
    <source>
        <dbReference type="EMBL" id="CCE85114.1"/>
    </source>
</evidence>
<dbReference type="PANTHER" id="PTHR48100:SF1">
    <property type="entry name" value="HISTIDINE PHOSPHATASE FAMILY PROTEIN-RELATED"/>
    <property type="match status" value="1"/>
</dbReference>
<dbReference type="PANTHER" id="PTHR48100">
    <property type="entry name" value="BROAD-SPECIFICITY PHOSPHATASE YOR283W-RELATED"/>
    <property type="match status" value="1"/>
</dbReference>
<protein>
    <submittedName>
        <fullName evidence="2">Piso0_004686 protein</fullName>
    </submittedName>
</protein>
<dbReference type="Gene3D" id="3.40.50.1240">
    <property type="entry name" value="Phosphoglycerate mutase-like"/>
    <property type="match status" value="1"/>
</dbReference>
<dbReference type="InterPro" id="IPR029033">
    <property type="entry name" value="His_PPase_superfam"/>
</dbReference>
<reference evidence="3" key="2">
    <citation type="journal article" date="2012" name="G3 (Bethesda)">
        <title>Pichia sorbitophila, an interspecies yeast hybrid reveals early steps of genome resolution following polyploidization.</title>
        <authorList>
            <person name="Leh Louis V."/>
            <person name="Despons L."/>
            <person name="Friedrich A."/>
            <person name="Martin T."/>
            <person name="Durrens P."/>
            <person name="Casaregola S."/>
            <person name="Neuveglise C."/>
            <person name="Fairhead C."/>
            <person name="Marck C."/>
            <person name="Cruz J.A."/>
            <person name="Straub M.L."/>
            <person name="Kugler V."/>
            <person name="Sacerdot C."/>
            <person name="Uzunov Z."/>
            <person name="Thierry A."/>
            <person name="Weiss S."/>
            <person name="Bleykasten C."/>
            <person name="De Montigny J."/>
            <person name="Jacques N."/>
            <person name="Jung P."/>
            <person name="Lemaire M."/>
            <person name="Mallet S."/>
            <person name="Morel G."/>
            <person name="Richard G.F."/>
            <person name="Sarkar A."/>
            <person name="Savel G."/>
            <person name="Schacherer J."/>
            <person name="Seret M.L."/>
            <person name="Talla E."/>
            <person name="Samson G."/>
            <person name="Jubin C."/>
            <person name="Poulain J."/>
            <person name="Vacherie B."/>
            <person name="Barbe V."/>
            <person name="Pelletier E."/>
            <person name="Sherman D.J."/>
            <person name="Westhof E."/>
            <person name="Weissenbach J."/>
            <person name="Baret P.V."/>
            <person name="Wincker P."/>
            <person name="Gaillardin C."/>
            <person name="Dujon B."/>
            <person name="Souciet J.L."/>
        </authorList>
    </citation>
    <scope>NUCLEOTIDE SEQUENCE [LARGE SCALE GENOMIC DNA]</scope>
    <source>
        <strain evidence="3">ATCC MYA-4447 / BCRC 22081 / CBS 7064 / NBRC 10061 / NRRL Y-12695</strain>
    </source>
</reference>
<dbReference type="SUPFAM" id="SSF53254">
    <property type="entry name" value="Phosphoglycerate mutase-like"/>
    <property type="match status" value="1"/>
</dbReference>
<dbReference type="InterPro" id="IPR050275">
    <property type="entry name" value="PGM_Phosphatase"/>
</dbReference>
<dbReference type="FunCoup" id="G8Y653">
    <property type="interactions" value="284"/>
</dbReference>
<organism evidence="2 3">
    <name type="scientific">Pichia sorbitophila (strain ATCC MYA-4447 / BCRC 22081 / CBS 7064 / NBRC 10061 / NRRL Y-12695)</name>
    <name type="common">Hybrid yeast</name>
    <dbReference type="NCBI Taxonomy" id="559304"/>
    <lineage>
        <taxon>Eukaryota</taxon>
        <taxon>Fungi</taxon>
        <taxon>Dikarya</taxon>
        <taxon>Ascomycota</taxon>
        <taxon>Saccharomycotina</taxon>
        <taxon>Pichiomycetes</taxon>
        <taxon>Debaryomycetaceae</taxon>
        <taxon>Millerozyma</taxon>
    </lineage>
</organism>
<keyword evidence="3" id="KW-1185">Reference proteome</keyword>
<dbReference type="GO" id="GO:0016791">
    <property type="term" value="F:phosphatase activity"/>
    <property type="evidence" value="ECO:0007669"/>
    <property type="project" value="TreeGrafter"/>
</dbReference>
<dbReference type="EMBL" id="FO082049">
    <property type="protein sequence ID" value="CCE84083.1"/>
    <property type="molecule type" value="Genomic_DNA"/>
</dbReference>
<dbReference type="SMART" id="SM00855">
    <property type="entry name" value="PGAM"/>
    <property type="match status" value="1"/>
</dbReference>
<dbReference type="OrthoDB" id="496981at2759"/>
<dbReference type="HOGENOM" id="CLU_039184_0_2_1"/>
<proteinExistence type="predicted"/>
<dbReference type="AlphaFoldDB" id="G8Y653"/>
<dbReference type="InParanoid" id="G8Y653"/>
<dbReference type="GO" id="GO:0005737">
    <property type="term" value="C:cytoplasm"/>
    <property type="evidence" value="ECO:0007669"/>
    <property type="project" value="TreeGrafter"/>
</dbReference>
<dbReference type="Proteomes" id="UP000005222">
    <property type="component" value="Chromosome K"/>
</dbReference>
<sequence>MPGNDIAPSLSFLPKPNDWVDAHGYPEEDEIFWEKIKKFRDAAHHKGEQIYPWHLSSVEGIFKQSLDHIDDMKFDYIEEDFGVIGSWEDAIKRVNELNSHAADNESYKMFLLARHGQGWHNVGFHKHGQESWVSKWRFLSGDGVITWGPDADLTEIGLAQARYNNDALKKQIENGAPIPSKMYVSPLKRSCKTLKLTWKGIETPRPIVKEKLRETIGLNLCHRRSTKSEIAKNFPDFQFEHGFSEHDLLHESYKEKERLHEQFLRITEFLQEVFEEEWAGSSIDKKKRFDEQIISVTCHAGTIRAFLTATSHRMFTIPTCGIIGVVIKGTRIMNHQ</sequence>
<evidence type="ECO:0000313" key="1">
    <source>
        <dbReference type="EMBL" id="CCE84083.1"/>
    </source>
</evidence>
<name>G8Y653_PICSO</name>
<dbReference type="Pfam" id="PF00300">
    <property type="entry name" value="His_Phos_1"/>
    <property type="match status" value="1"/>
</dbReference>
<dbReference type="EMBL" id="FO082048">
    <property type="protein sequence ID" value="CCE85114.1"/>
    <property type="molecule type" value="Genomic_DNA"/>
</dbReference>
<dbReference type="Proteomes" id="UP000005222">
    <property type="component" value="Chromosome L"/>
</dbReference>
<gene>
    <name evidence="2" type="primary">Piso0_004686</name>
    <name evidence="1" type="ORF">GNLVRS01_PISO0K22340g</name>
    <name evidence="2" type="ORF">GNLVRS01_PISO0L22341g</name>
</gene>
<reference evidence="2" key="1">
    <citation type="submission" date="2011-10" db="EMBL/GenBank/DDBJ databases">
        <authorList>
            <person name="Genoscope - CEA"/>
        </authorList>
    </citation>
    <scope>NUCLEOTIDE SEQUENCE</scope>
</reference>